<evidence type="ECO:0000256" key="8">
    <source>
        <dbReference type="ARBA" id="ARBA00023212"/>
    </source>
</evidence>
<comment type="subcellular location">
    <subcellularLocation>
        <location evidence="2">Cell membrane</location>
    </subcellularLocation>
    <subcellularLocation>
        <location evidence="3">Cytoplasm</location>
        <location evidence="3">Cytoskeleton</location>
    </subcellularLocation>
    <subcellularLocation>
        <location evidence="1">Nucleus</location>
    </subcellularLocation>
</comment>
<feature type="domain" description="Ciliogenesis-associated TTC17-interacting protein N-terminal" evidence="13">
    <location>
        <begin position="27"/>
        <end position="251"/>
    </location>
</feature>
<dbReference type="InterPro" id="IPR048777">
    <property type="entry name" value="CATIP_N"/>
</dbReference>
<evidence type="ECO:0000256" key="2">
    <source>
        <dbReference type="ARBA" id="ARBA00004236"/>
    </source>
</evidence>
<sequence>MQVPHEDGPPVEAAVRPEPPLIEASEEAIQFIASIEPSELQKCLFSDSLVTVSEGGSELGEFSVAVDLATHGQRPCLHLRAVSRGTIDGNPCGTTVTAYLSAAMETLEQDLHEYVQLLGHKTERRSHIVQRDEMVMVDRISAVGKVVTRQSDSYNLSAVRGLLSEGASLLLMRVMALRRTVPENMTLPSLDPGPRLTRVTYRSLGVKQLAVGPETVEVFGVERAVEEVPALWHCYFLADGHLASREQLGSPEDMEMRSKFLDRKEELMADHASYLRQHPELRALLADFLQFLLLRKPDNVIHFTKEYFLPFSSR</sequence>
<evidence type="ECO:0000256" key="3">
    <source>
        <dbReference type="ARBA" id="ARBA00004245"/>
    </source>
</evidence>
<evidence type="ECO:0000256" key="10">
    <source>
        <dbReference type="ARBA" id="ARBA00037538"/>
    </source>
</evidence>
<comment type="caution">
    <text evidence="14">The sequence shown here is derived from an EMBL/GenBank/DDBJ whole genome shotgun (WGS) entry which is preliminary data.</text>
</comment>
<protein>
    <recommendedName>
        <fullName evidence="12">Ciliogenesis-associated TTC17-interacting protein</fullName>
    </recommendedName>
</protein>
<keyword evidence="4" id="KW-1003">Cell membrane</keyword>
<keyword evidence="7" id="KW-0472">Membrane</keyword>
<comment type="similarity">
    <text evidence="11">Belongs to the CATIP family.</text>
</comment>
<accession>A0A9Q0DVJ3</accession>
<proteinExistence type="inferred from homology"/>
<dbReference type="InterPro" id="IPR047501">
    <property type="entry name" value="DD_CATIP"/>
</dbReference>
<keyword evidence="8" id="KW-0206">Cytoskeleton</keyword>
<evidence type="ECO:0000259" key="13">
    <source>
        <dbReference type="Pfam" id="PF21772"/>
    </source>
</evidence>
<evidence type="ECO:0000256" key="4">
    <source>
        <dbReference type="ARBA" id="ARBA00022475"/>
    </source>
</evidence>
<keyword evidence="6" id="KW-0970">Cilium biogenesis/degradation</keyword>
<keyword evidence="15" id="KW-1185">Reference proteome</keyword>
<dbReference type="CDD" id="cd22973">
    <property type="entry name" value="DD_CATIP"/>
    <property type="match status" value="1"/>
</dbReference>
<dbReference type="GO" id="GO:0005856">
    <property type="term" value="C:cytoskeleton"/>
    <property type="evidence" value="ECO:0007669"/>
    <property type="project" value="UniProtKB-SubCell"/>
</dbReference>
<evidence type="ECO:0000256" key="7">
    <source>
        <dbReference type="ARBA" id="ARBA00023136"/>
    </source>
</evidence>
<evidence type="ECO:0000256" key="11">
    <source>
        <dbReference type="ARBA" id="ARBA00037938"/>
    </source>
</evidence>
<dbReference type="Pfam" id="PF21772">
    <property type="entry name" value="CATIP_N"/>
    <property type="match status" value="1"/>
</dbReference>
<dbReference type="PANTHER" id="PTHR15505">
    <property type="entry name" value="RIIA DOMAIN-CONTAINING PROTEIN 1"/>
    <property type="match status" value="1"/>
</dbReference>
<dbReference type="Proteomes" id="UP001148018">
    <property type="component" value="Unassembled WGS sequence"/>
</dbReference>
<evidence type="ECO:0000313" key="14">
    <source>
        <dbReference type="EMBL" id="KAJ3595163.1"/>
    </source>
</evidence>
<keyword evidence="9" id="KW-0539">Nucleus</keyword>
<organism evidence="14 15">
    <name type="scientific">Muraenolepis orangiensis</name>
    <name type="common">Patagonian moray cod</name>
    <dbReference type="NCBI Taxonomy" id="630683"/>
    <lineage>
        <taxon>Eukaryota</taxon>
        <taxon>Metazoa</taxon>
        <taxon>Chordata</taxon>
        <taxon>Craniata</taxon>
        <taxon>Vertebrata</taxon>
        <taxon>Euteleostomi</taxon>
        <taxon>Actinopterygii</taxon>
        <taxon>Neopterygii</taxon>
        <taxon>Teleostei</taxon>
        <taxon>Neoteleostei</taxon>
        <taxon>Acanthomorphata</taxon>
        <taxon>Zeiogadaria</taxon>
        <taxon>Gadariae</taxon>
        <taxon>Gadiformes</taxon>
        <taxon>Muraenolepidoidei</taxon>
        <taxon>Muraenolepididae</taxon>
        <taxon>Muraenolepis</taxon>
    </lineage>
</organism>
<keyword evidence="5" id="KW-0963">Cytoplasm</keyword>
<dbReference type="OrthoDB" id="6334211at2759"/>
<gene>
    <name evidence="14" type="ORF">NHX12_004467</name>
</gene>
<evidence type="ECO:0000256" key="12">
    <source>
        <dbReference type="ARBA" id="ARBA00039249"/>
    </source>
</evidence>
<name>A0A9Q0DVJ3_9TELE</name>
<evidence type="ECO:0000256" key="1">
    <source>
        <dbReference type="ARBA" id="ARBA00004123"/>
    </source>
</evidence>
<evidence type="ECO:0000256" key="9">
    <source>
        <dbReference type="ARBA" id="ARBA00023242"/>
    </source>
</evidence>
<dbReference type="PANTHER" id="PTHR15505:SF3">
    <property type="entry name" value="CILIOGENESIS-ASSOCIATED TTC17-INTERACTING PROTEIN"/>
    <property type="match status" value="1"/>
</dbReference>
<dbReference type="GO" id="GO:0030041">
    <property type="term" value="P:actin filament polymerization"/>
    <property type="evidence" value="ECO:0007669"/>
    <property type="project" value="TreeGrafter"/>
</dbReference>
<evidence type="ECO:0000256" key="5">
    <source>
        <dbReference type="ARBA" id="ARBA00022490"/>
    </source>
</evidence>
<evidence type="ECO:0000313" key="15">
    <source>
        <dbReference type="Proteomes" id="UP001148018"/>
    </source>
</evidence>
<reference evidence="14" key="1">
    <citation type="submission" date="2022-07" db="EMBL/GenBank/DDBJ databases">
        <title>Chromosome-level genome of Muraenolepis orangiensis.</title>
        <authorList>
            <person name="Kim J."/>
        </authorList>
    </citation>
    <scope>NUCLEOTIDE SEQUENCE</scope>
    <source>
        <strain evidence="14">KU_S4_2022</strain>
        <tissue evidence="14">Muscle</tissue>
    </source>
</reference>
<dbReference type="EMBL" id="JANIIK010000111">
    <property type="protein sequence ID" value="KAJ3595163.1"/>
    <property type="molecule type" value="Genomic_DNA"/>
</dbReference>
<evidence type="ECO:0000256" key="6">
    <source>
        <dbReference type="ARBA" id="ARBA00022794"/>
    </source>
</evidence>
<dbReference type="AlphaFoldDB" id="A0A9Q0DVJ3"/>
<dbReference type="GO" id="GO:0005886">
    <property type="term" value="C:plasma membrane"/>
    <property type="evidence" value="ECO:0007669"/>
    <property type="project" value="UniProtKB-SubCell"/>
</dbReference>
<dbReference type="GO" id="GO:0044782">
    <property type="term" value="P:cilium organization"/>
    <property type="evidence" value="ECO:0007669"/>
    <property type="project" value="TreeGrafter"/>
</dbReference>
<dbReference type="GO" id="GO:0005634">
    <property type="term" value="C:nucleus"/>
    <property type="evidence" value="ECO:0007669"/>
    <property type="project" value="UniProtKB-SubCell"/>
</dbReference>
<comment type="function">
    <text evidence="10">Plays a role in primary ciliogenesis by modulating actin polymerization.</text>
</comment>